<organism evidence="2 3">
    <name type="scientific">Paenibacillus anseongense</name>
    <dbReference type="NCBI Taxonomy" id="2682845"/>
    <lineage>
        <taxon>Bacteria</taxon>
        <taxon>Bacillati</taxon>
        <taxon>Bacillota</taxon>
        <taxon>Bacilli</taxon>
        <taxon>Bacillales</taxon>
        <taxon>Paenibacillaceae</taxon>
        <taxon>Paenibacillus</taxon>
    </lineage>
</organism>
<dbReference type="Proteomes" id="UP000467637">
    <property type="component" value="Unassembled WGS sequence"/>
</dbReference>
<keyword evidence="1" id="KW-1133">Transmembrane helix</keyword>
<gene>
    <name evidence="2" type="ORF">GON05_11740</name>
</gene>
<accession>A0ABW9U5E8</accession>
<sequence length="92" mass="11367">MDNYGGNKELHDLLWEKLKQYDQDFSSKFLLDSLKRVDRHRFKNSFIETIVELFRTPAFWIYLFLIIMFIPLIFFLIIWILGEARQRQIYFL</sequence>
<dbReference type="EMBL" id="WSEM01000009">
    <property type="protein sequence ID" value="MVQ35327.1"/>
    <property type="molecule type" value="Genomic_DNA"/>
</dbReference>
<feature type="transmembrane region" description="Helical" evidence="1">
    <location>
        <begin position="59"/>
        <end position="82"/>
    </location>
</feature>
<evidence type="ECO:0000313" key="3">
    <source>
        <dbReference type="Proteomes" id="UP000467637"/>
    </source>
</evidence>
<evidence type="ECO:0000313" key="2">
    <source>
        <dbReference type="EMBL" id="MVQ35327.1"/>
    </source>
</evidence>
<keyword evidence="1" id="KW-0472">Membrane</keyword>
<protein>
    <submittedName>
        <fullName evidence="2">Uncharacterized protein</fullName>
    </submittedName>
</protein>
<evidence type="ECO:0000256" key="1">
    <source>
        <dbReference type="SAM" id="Phobius"/>
    </source>
</evidence>
<reference evidence="2 3" key="1">
    <citation type="submission" date="2019-12" db="EMBL/GenBank/DDBJ databases">
        <authorList>
            <person name="Huq M.A."/>
        </authorList>
    </citation>
    <scope>NUCLEOTIDE SEQUENCE [LARGE SCALE GENOMIC DNA]</scope>
    <source>
        <strain evidence="2 3">MAH-34</strain>
    </source>
</reference>
<dbReference type="RefSeq" id="WP_157319342.1">
    <property type="nucleotide sequence ID" value="NZ_WSEM01000009.1"/>
</dbReference>
<comment type="caution">
    <text evidence="2">The sequence shown here is derived from an EMBL/GenBank/DDBJ whole genome shotgun (WGS) entry which is preliminary data.</text>
</comment>
<name>A0ABW9U5E8_9BACL</name>
<keyword evidence="1" id="KW-0812">Transmembrane</keyword>
<proteinExistence type="predicted"/>
<keyword evidence="3" id="KW-1185">Reference proteome</keyword>